<evidence type="ECO:0008006" key="2">
    <source>
        <dbReference type="Google" id="ProtNLM"/>
    </source>
</evidence>
<name>A0A381TVB3_9ZZZZ</name>
<accession>A0A381TVB3</accession>
<proteinExistence type="predicted"/>
<organism evidence="1">
    <name type="scientific">marine metagenome</name>
    <dbReference type="NCBI Taxonomy" id="408172"/>
    <lineage>
        <taxon>unclassified sequences</taxon>
        <taxon>metagenomes</taxon>
        <taxon>ecological metagenomes</taxon>
    </lineage>
</organism>
<gene>
    <name evidence="1" type="ORF">METZ01_LOCUS72836</name>
</gene>
<evidence type="ECO:0000313" key="1">
    <source>
        <dbReference type="EMBL" id="SVA19982.1"/>
    </source>
</evidence>
<protein>
    <recommendedName>
        <fullName evidence="2">Alkyl hydroperoxide reductase subunit C/ Thiol specific antioxidant domain-containing protein</fullName>
    </recommendedName>
</protein>
<dbReference type="EMBL" id="UINC01005233">
    <property type="protein sequence ID" value="SVA19982.1"/>
    <property type="molecule type" value="Genomic_DNA"/>
</dbReference>
<sequence>MVAPPTTTAPPTATAPNSVVPEVLDFTATLSDGTTFVGADLAGRDVLFWFWAPS</sequence>
<dbReference type="AlphaFoldDB" id="A0A381TVB3"/>
<reference evidence="1" key="1">
    <citation type="submission" date="2018-05" db="EMBL/GenBank/DDBJ databases">
        <authorList>
            <person name="Lanie J.A."/>
            <person name="Ng W.-L."/>
            <person name="Kazmierczak K.M."/>
            <person name="Andrzejewski T.M."/>
            <person name="Davidsen T.M."/>
            <person name="Wayne K.J."/>
            <person name="Tettelin H."/>
            <person name="Glass J.I."/>
            <person name="Rusch D."/>
            <person name="Podicherti R."/>
            <person name="Tsui H.-C.T."/>
            <person name="Winkler M.E."/>
        </authorList>
    </citation>
    <scope>NUCLEOTIDE SEQUENCE</scope>
</reference>